<reference evidence="1 2" key="1">
    <citation type="journal article" date="2010" name="Environ. Microbiol.">
        <title>Genomic analysis of oceanic cyanobacterial myoviruses compared with T4-like myoviruses from diverse hosts and environments.</title>
        <authorList>
            <person name="Sullivan M.B."/>
            <person name="Huang K.H."/>
            <person name="Ignacio-Espinoza J.C."/>
            <person name="Berlin A.M."/>
            <person name="Kelly L."/>
            <person name="Weigele P.R."/>
            <person name="DeFrancesco A.S."/>
            <person name="Kern S.E."/>
            <person name="Thompson L.R."/>
            <person name="Young S."/>
            <person name="Yandava C."/>
            <person name="Fu R."/>
            <person name="Krastins B."/>
            <person name="Chase M."/>
            <person name="Sarracino D."/>
            <person name="Osburne M.S."/>
            <person name="Henn M.R."/>
            <person name="Chisholm S.W."/>
        </authorList>
    </citation>
    <scope>NUCLEOTIDE SEQUENCE [LARGE SCALE GENOMIC DNA]</scope>
    <source>
        <strain evidence="1">NATL1A-15</strain>
    </source>
</reference>
<organism evidence="1 2">
    <name type="scientific">Prochlorococcus phage P-SSM7</name>
    <dbReference type="NCBI Taxonomy" id="445688"/>
    <lineage>
        <taxon>Viruses</taxon>
        <taxon>Duplodnaviria</taxon>
        <taxon>Heunggongvirae</taxon>
        <taxon>Uroviricota</taxon>
        <taxon>Caudoviricetes</taxon>
        <taxon>Pantevenvirales</taxon>
        <taxon>Kyanoviridae</taxon>
        <taxon>Palaemonvirus</taxon>
        <taxon>Palaemonvirus pssm7</taxon>
    </lineage>
</organism>
<dbReference type="Proteomes" id="UP000006532">
    <property type="component" value="Segment"/>
</dbReference>
<dbReference type="RefSeq" id="YP_004324958.1">
    <property type="nucleotide sequence ID" value="NC_015290.1"/>
</dbReference>
<dbReference type="KEGG" id="vg:10329604"/>
<proteinExistence type="predicted"/>
<dbReference type="GeneID" id="10329604"/>
<evidence type="ECO:0000313" key="2">
    <source>
        <dbReference type="Proteomes" id="UP000006532"/>
    </source>
</evidence>
<sequence>MHNVLSQNNMAEWNHHTSYQDKLLDDYYECLIECETDQPSCKRICKEILI</sequence>
<dbReference type="OrthoDB" id="27539at10239"/>
<dbReference type="EMBL" id="GU071103">
    <property type="protein sequence ID" value="ADO98976.1"/>
    <property type="molecule type" value="Genomic_DNA"/>
</dbReference>
<keyword evidence="2" id="KW-1185">Reference proteome</keyword>
<evidence type="ECO:0000313" key="1">
    <source>
        <dbReference type="EMBL" id="ADO98976.1"/>
    </source>
</evidence>
<gene>
    <name evidence="1" type="ORF">PSSM7_131</name>
</gene>
<accession>E3SNP5</accession>
<protein>
    <submittedName>
        <fullName evidence="1">Uncharacterized protein</fullName>
    </submittedName>
</protein>
<name>E3SNP5_9CAUD</name>